<reference evidence="3" key="1">
    <citation type="submission" date="2022-08" db="EMBL/GenBank/DDBJ databases">
        <title>Novel sulphate-reducing endosymbionts in the free-living metamonad Anaeramoeba.</title>
        <authorList>
            <person name="Jerlstrom-Hultqvist J."/>
            <person name="Cepicka I."/>
            <person name="Gallot-Lavallee L."/>
            <person name="Salas-Leiva D."/>
            <person name="Curtis B.A."/>
            <person name="Zahonova K."/>
            <person name="Pipaliya S."/>
            <person name="Dacks J."/>
            <person name="Roger A.J."/>
        </authorList>
    </citation>
    <scope>NUCLEOTIDE SEQUENCE</scope>
    <source>
        <strain evidence="3">Busselton2</strain>
    </source>
</reference>
<dbReference type="InterPro" id="IPR018200">
    <property type="entry name" value="USP_CS"/>
</dbReference>
<comment type="caution">
    <text evidence="3">The sequence shown here is derived from an EMBL/GenBank/DDBJ whole genome shotgun (WGS) entry which is preliminary data.</text>
</comment>
<feature type="region of interest" description="Disordered" evidence="1">
    <location>
        <begin position="137"/>
        <end position="186"/>
    </location>
</feature>
<dbReference type="PANTHER" id="PTHR21646">
    <property type="entry name" value="UBIQUITIN CARBOXYL-TERMINAL HYDROLASE"/>
    <property type="match status" value="1"/>
</dbReference>
<dbReference type="InterPro" id="IPR028889">
    <property type="entry name" value="USP"/>
</dbReference>
<dbReference type="PROSITE" id="PS50235">
    <property type="entry name" value="USP_3"/>
    <property type="match status" value="1"/>
</dbReference>
<dbReference type="SUPFAM" id="SSF54001">
    <property type="entry name" value="Cysteine proteinases"/>
    <property type="match status" value="1"/>
</dbReference>
<evidence type="ECO:0000313" key="3">
    <source>
        <dbReference type="EMBL" id="KAJ3433319.1"/>
    </source>
</evidence>
<gene>
    <name evidence="3" type="ORF">M0812_22274</name>
</gene>
<dbReference type="PROSITE" id="PS00973">
    <property type="entry name" value="USP_2"/>
    <property type="match status" value="1"/>
</dbReference>
<dbReference type="Pfam" id="PF00443">
    <property type="entry name" value="UCH"/>
    <property type="match status" value="1"/>
</dbReference>
<proteinExistence type="predicted"/>
<dbReference type="EMBL" id="JANTQA010000047">
    <property type="protein sequence ID" value="KAJ3433319.1"/>
    <property type="molecule type" value="Genomic_DNA"/>
</dbReference>
<dbReference type="InterPro" id="IPR038765">
    <property type="entry name" value="Papain-like_cys_pep_sf"/>
</dbReference>
<evidence type="ECO:0000259" key="2">
    <source>
        <dbReference type="PROSITE" id="PS50235"/>
    </source>
</evidence>
<feature type="domain" description="USP" evidence="2">
    <location>
        <begin position="227"/>
        <end position="616"/>
    </location>
</feature>
<organism evidence="3 4">
    <name type="scientific">Anaeramoeba flamelloides</name>
    <dbReference type="NCBI Taxonomy" id="1746091"/>
    <lineage>
        <taxon>Eukaryota</taxon>
        <taxon>Metamonada</taxon>
        <taxon>Anaeramoebidae</taxon>
        <taxon>Anaeramoeba</taxon>
    </lineage>
</organism>
<feature type="compositionally biased region" description="Basic and acidic residues" evidence="1">
    <location>
        <begin position="141"/>
        <end position="175"/>
    </location>
</feature>
<name>A0AAV7YUZ2_9EUKA</name>
<evidence type="ECO:0000313" key="4">
    <source>
        <dbReference type="Proteomes" id="UP001146793"/>
    </source>
</evidence>
<dbReference type="AlphaFoldDB" id="A0AAV7YUZ2"/>
<keyword evidence="3" id="KW-0378">Hydrolase</keyword>
<dbReference type="GO" id="GO:0016579">
    <property type="term" value="P:protein deubiquitination"/>
    <property type="evidence" value="ECO:0007669"/>
    <property type="project" value="InterPro"/>
</dbReference>
<sequence length="620" mass="72597">MHFFRTNNLAVAVISRNLESTVQRAFGRGTNPTNIPSGVQSSILSTCKDNLVQTRIQKENRSALPISLSQKNKFNTKKKKKLQNKQLVRYSINSFLLLNQLIDPPQISSPTLTNKIDNFSSKKILFDLSDQILNERKKKKEKENGKYLKKIQKENEKQKHYDKILKDKNKKENKNQKQKQQKKQKQIIYQYANQKNNFLYKPEISFHFSNLLLVKEILKQLYSMGNIGLKNSNGVSCYKNASFQCLLKTPLIMIRGNNLKTRDKKKNKKSLINQDINQENKLQELSEISVLPRISRVIKFSFNLNSKIRLVESFKNLVEKYRSTNENGVVDPQFVDHALRSICPVFDLKKQQDAHEFITFVIDALAEETKDHNNQSFVSDLFSGQLEISLTCLKCKNCIYFTELIHNISLPLVIRKGFSQNNNNRKKKNKKNCKNKLETKVLKKKTVSSRKFKSNQKGKNYKKKIKIIHCFEKFFTKTLLQGENSVWCSKCKQKTNHSHQYNFDVFPKILIIHLLRFNEKFQKNDIHVSFPISDLDISFTSKNNHTTNPKRSTNKQKYNLIGVIQHIGSTMFGHYKSITFDRKIKKFFSFNDSIVKPVTNKKKIFENAYILFYERKEVLY</sequence>
<accession>A0AAV7YUZ2</accession>
<dbReference type="Gene3D" id="3.90.70.10">
    <property type="entry name" value="Cysteine proteinases"/>
    <property type="match status" value="1"/>
</dbReference>
<evidence type="ECO:0000256" key="1">
    <source>
        <dbReference type="SAM" id="MobiDB-lite"/>
    </source>
</evidence>
<dbReference type="InterPro" id="IPR001394">
    <property type="entry name" value="Peptidase_C19_UCH"/>
</dbReference>
<dbReference type="Proteomes" id="UP001146793">
    <property type="component" value="Unassembled WGS sequence"/>
</dbReference>
<dbReference type="GO" id="GO:0004843">
    <property type="term" value="F:cysteine-type deubiquitinase activity"/>
    <property type="evidence" value="ECO:0007669"/>
    <property type="project" value="InterPro"/>
</dbReference>
<protein>
    <submittedName>
        <fullName evidence="3">Ubiquitin carboxyl-terminal hydrolase</fullName>
    </submittedName>
</protein>
<feature type="compositionally biased region" description="Basic residues" evidence="1">
    <location>
        <begin position="176"/>
        <end position="185"/>
    </location>
</feature>
<dbReference type="InterPro" id="IPR050185">
    <property type="entry name" value="Ub_carboxyl-term_hydrolase"/>
</dbReference>